<feature type="region of interest" description="Disordered" evidence="1">
    <location>
        <begin position="29"/>
        <end position="48"/>
    </location>
</feature>
<dbReference type="Proteomes" id="UP000276133">
    <property type="component" value="Unassembled WGS sequence"/>
</dbReference>
<evidence type="ECO:0000313" key="3">
    <source>
        <dbReference type="Proteomes" id="UP000276133"/>
    </source>
</evidence>
<keyword evidence="3" id="KW-1185">Reference proteome</keyword>
<protein>
    <submittedName>
        <fullName evidence="2">Uncharacterized protein</fullName>
    </submittedName>
</protein>
<evidence type="ECO:0000313" key="2">
    <source>
        <dbReference type="EMBL" id="RNA02611.1"/>
    </source>
</evidence>
<comment type="caution">
    <text evidence="2">The sequence shown here is derived from an EMBL/GenBank/DDBJ whole genome shotgun (WGS) entry which is preliminary data.</text>
</comment>
<name>A0A3M7PV47_BRAPC</name>
<gene>
    <name evidence="2" type="ORF">BpHYR1_019529</name>
</gene>
<proteinExistence type="predicted"/>
<feature type="compositionally biased region" description="Polar residues" evidence="1">
    <location>
        <begin position="32"/>
        <end position="46"/>
    </location>
</feature>
<dbReference type="AlphaFoldDB" id="A0A3M7PV47"/>
<reference evidence="2 3" key="1">
    <citation type="journal article" date="2018" name="Sci. Rep.">
        <title>Genomic signatures of local adaptation to the degree of environmental predictability in rotifers.</title>
        <authorList>
            <person name="Franch-Gras L."/>
            <person name="Hahn C."/>
            <person name="Garcia-Roger E.M."/>
            <person name="Carmona M.J."/>
            <person name="Serra M."/>
            <person name="Gomez A."/>
        </authorList>
    </citation>
    <scope>NUCLEOTIDE SEQUENCE [LARGE SCALE GENOMIC DNA]</scope>
    <source>
        <strain evidence="2">HYR1</strain>
    </source>
</reference>
<sequence>MTVKFYYLRVNVFVQCASKDPSKDIVPDPSSMKVSINNENHNQTEPKTGICSDTKEILHIQTFLKVLRRDC</sequence>
<dbReference type="EMBL" id="REGN01008818">
    <property type="protein sequence ID" value="RNA02611.1"/>
    <property type="molecule type" value="Genomic_DNA"/>
</dbReference>
<evidence type="ECO:0000256" key="1">
    <source>
        <dbReference type="SAM" id="MobiDB-lite"/>
    </source>
</evidence>
<accession>A0A3M7PV47</accession>
<organism evidence="2 3">
    <name type="scientific">Brachionus plicatilis</name>
    <name type="common">Marine rotifer</name>
    <name type="synonym">Brachionus muelleri</name>
    <dbReference type="NCBI Taxonomy" id="10195"/>
    <lineage>
        <taxon>Eukaryota</taxon>
        <taxon>Metazoa</taxon>
        <taxon>Spiralia</taxon>
        <taxon>Gnathifera</taxon>
        <taxon>Rotifera</taxon>
        <taxon>Eurotatoria</taxon>
        <taxon>Monogononta</taxon>
        <taxon>Pseudotrocha</taxon>
        <taxon>Ploima</taxon>
        <taxon>Brachionidae</taxon>
        <taxon>Brachionus</taxon>
    </lineage>
</organism>